<keyword evidence="2" id="KW-1185">Reference proteome</keyword>
<proteinExistence type="predicted"/>
<evidence type="ECO:0000313" key="2">
    <source>
        <dbReference type="Proteomes" id="UP000784294"/>
    </source>
</evidence>
<sequence>MSHLSTAPMCLWQLVLRKSQTGDDRLPRAMPPVLCPAEALLRRRLACLSETSLLSSTNVSNSCVTMSSRLGQTGRNSDRLDPQFDASLAMDTEAEERDEEDLATMQRNFLHSCYHSSLLMFSHSDSTDNEVSQTIQRLVDLFWFRTCSVTNPSIPCGASTTAAVASPASCLWPGLLSNGIFRLPYGLAGHGRLKPLSNHLIRMMSVHLRTL</sequence>
<evidence type="ECO:0000313" key="1">
    <source>
        <dbReference type="EMBL" id="VEL38835.1"/>
    </source>
</evidence>
<gene>
    <name evidence="1" type="ORF">PXEA_LOCUS32275</name>
</gene>
<dbReference type="AlphaFoldDB" id="A0A448XKG1"/>
<accession>A0A448XKG1</accession>
<protein>
    <submittedName>
        <fullName evidence="1">Uncharacterized protein</fullName>
    </submittedName>
</protein>
<reference evidence="1" key="1">
    <citation type="submission" date="2018-11" db="EMBL/GenBank/DDBJ databases">
        <authorList>
            <consortium name="Pathogen Informatics"/>
        </authorList>
    </citation>
    <scope>NUCLEOTIDE SEQUENCE</scope>
</reference>
<name>A0A448XKG1_9PLAT</name>
<comment type="caution">
    <text evidence="1">The sequence shown here is derived from an EMBL/GenBank/DDBJ whole genome shotgun (WGS) entry which is preliminary data.</text>
</comment>
<organism evidence="1 2">
    <name type="scientific">Protopolystoma xenopodis</name>
    <dbReference type="NCBI Taxonomy" id="117903"/>
    <lineage>
        <taxon>Eukaryota</taxon>
        <taxon>Metazoa</taxon>
        <taxon>Spiralia</taxon>
        <taxon>Lophotrochozoa</taxon>
        <taxon>Platyhelminthes</taxon>
        <taxon>Monogenea</taxon>
        <taxon>Polyopisthocotylea</taxon>
        <taxon>Polystomatidea</taxon>
        <taxon>Polystomatidae</taxon>
        <taxon>Protopolystoma</taxon>
    </lineage>
</organism>
<dbReference type="Proteomes" id="UP000784294">
    <property type="component" value="Unassembled WGS sequence"/>
</dbReference>
<dbReference type="EMBL" id="CAAALY010259155">
    <property type="protein sequence ID" value="VEL38835.1"/>
    <property type="molecule type" value="Genomic_DNA"/>
</dbReference>
<dbReference type="OrthoDB" id="6279252at2759"/>